<dbReference type="EMBL" id="MFJR01000013">
    <property type="protein sequence ID" value="OGG26139.1"/>
    <property type="molecule type" value="Genomic_DNA"/>
</dbReference>
<evidence type="ECO:0000256" key="1">
    <source>
        <dbReference type="ARBA" id="ARBA00004651"/>
    </source>
</evidence>
<keyword evidence="4" id="KW-0808">Transferase</keyword>
<feature type="transmembrane region" description="Helical" evidence="8">
    <location>
        <begin position="86"/>
        <end position="111"/>
    </location>
</feature>
<feature type="transmembrane region" description="Helical" evidence="8">
    <location>
        <begin position="360"/>
        <end position="380"/>
    </location>
</feature>
<feature type="transmembrane region" description="Helical" evidence="8">
    <location>
        <begin position="117"/>
        <end position="140"/>
    </location>
</feature>
<keyword evidence="6 8" id="KW-1133">Transmembrane helix</keyword>
<evidence type="ECO:0000259" key="9">
    <source>
        <dbReference type="Pfam" id="PF13231"/>
    </source>
</evidence>
<dbReference type="PANTHER" id="PTHR33908:SF11">
    <property type="entry name" value="MEMBRANE PROTEIN"/>
    <property type="match status" value="1"/>
</dbReference>
<feature type="transmembrane region" description="Helical" evidence="8">
    <location>
        <begin position="168"/>
        <end position="187"/>
    </location>
</feature>
<feature type="transmembrane region" description="Helical" evidence="8">
    <location>
        <begin position="329"/>
        <end position="348"/>
    </location>
</feature>
<evidence type="ECO:0000256" key="2">
    <source>
        <dbReference type="ARBA" id="ARBA00022475"/>
    </source>
</evidence>
<dbReference type="InterPro" id="IPR050297">
    <property type="entry name" value="LipidA_mod_glycosyltrf_83"/>
</dbReference>
<sequence>MRYVIVFLFILGFLFRLWFIKLVPQFFVFDQVQYHDYAQRILQYPFFSDSIRPYGYSMMIALIYRVFGTGEIYWKVIQALFDTGTAFLVFLIAKKLMTYGPAYIAYILYLFNPYTSAYVGVLLTEVLAIFLTTLVFYLLLRYLEKRSLLLISVLGLLLAYLVEVKPIFMAFTVTILVLMIFLIRRMAKTWRIQILNAGLLILFYFLPFSYNIIGNLKYWGQPALLNVDSAFLQNFYVSMFIERSYPVTSNKWKPHAVEVNKAFEDFAPNYDRKQAGLRDQKYYGLIIKKIREDPVKIIRVSAAKMWYIWEKNYLFPYDIGPTNSRVDFLVYWSNIGILISAIIGFALWMKSQRRGHKKYILFGSMILFFIIYLTVFHAVSSGEERYTLPAYSLIFIFTGFSIWILIKKLPYRILLKFLNG</sequence>
<reference evidence="10 11" key="1">
    <citation type="journal article" date="2016" name="Nat. Commun.">
        <title>Thousands of microbial genomes shed light on interconnected biogeochemical processes in an aquifer system.</title>
        <authorList>
            <person name="Anantharaman K."/>
            <person name="Brown C.T."/>
            <person name="Hug L.A."/>
            <person name="Sharon I."/>
            <person name="Castelle C.J."/>
            <person name="Probst A.J."/>
            <person name="Thomas B.C."/>
            <person name="Singh A."/>
            <person name="Wilkins M.J."/>
            <person name="Karaoz U."/>
            <person name="Brodie E.L."/>
            <person name="Williams K.H."/>
            <person name="Hubbard S.S."/>
            <person name="Banfield J.F."/>
        </authorList>
    </citation>
    <scope>NUCLEOTIDE SEQUENCE [LARGE SCALE GENOMIC DNA]</scope>
</reference>
<proteinExistence type="predicted"/>
<dbReference type="GO" id="GO:0005886">
    <property type="term" value="C:plasma membrane"/>
    <property type="evidence" value="ECO:0007669"/>
    <property type="project" value="UniProtKB-SubCell"/>
</dbReference>
<dbReference type="GO" id="GO:0009103">
    <property type="term" value="P:lipopolysaccharide biosynthetic process"/>
    <property type="evidence" value="ECO:0007669"/>
    <property type="project" value="UniProtKB-ARBA"/>
</dbReference>
<dbReference type="InterPro" id="IPR038731">
    <property type="entry name" value="RgtA/B/C-like"/>
</dbReference>
<dbReference type="GO" id="GO:0016763">
    <property type="term" value="F:pentosyltransferase activity"/>
    <property type="evidence" value="ECO:0007669"/>
    <property type="project" value="TreeGrafter"/>
</dbReference>
<evidence type="ECO:0000313" key="11">
    <source>
        <dbReference type="Proteomes" id="UP000176609"/>
    </source>
</evidence>
<keyword evidence="3" id="KW-0328">Glycosyltransferase</keyword>
<evidence type="ECO:0000256" key="6">
    <source>
        <dbReference type="ARBA" id="ARBA00022989"/>
    </source>
</evidence>
<comment type="caution">
    <text evidence="10">The sequence shown here is derived from an EMBL/GenBank/DDBJ whole genome shotgun (WGS) entry which is preliminary data.</text>
</comment>
<feature type="transmembrane region" description="Helical" evidence="8">
    <location>
        <begin position="386"/>
        <end position="406"/>
    </location>
</feature>
<dbReference type="PANTHER" id="PTHR33908">
    <property type="entry name" value="MANNOSYLTRANSFERASE YKCB-RELATED"/>
    <property type="match status" value="1"/>
</dbReference>
<keyword evidence="2" id="KW-1003">Cell membrane</keyword>
<organism evidence="10 11">
    <name type="scientific">Candidatus Gottesmanbacteria bacterium RIFCSPLOWO2_01_FULL_39_12b</name>
    <dbReference type="NCBI Taxonomy" id="1798388"/>
    <lineage>
        <taxon>Bacteria</taxon>
        <taxon>Candidatus Gottesmaniibacteriota</taxon>
    </lineage>
</organism>
<evidence type="ECO:0000313" key="10">
    <source>
        <dbReference type="EMBL" id="OGG26139.1"/>
    </source>
</evidence>
<keyword evidence="5 8" id="KW-0812">Transmembrane</keyword>
<evidence type="ECO:0000256" key="5">
    <source>
        <dbReference type="ARBA" id="ARBA00022692"/>
    </source>
</evidence>
<feature type="transmembrane region" description="Helical" evidence="8">
    <location>
        <begin position="54"/>
        <end position="74"/>
    </location>
</feature>
<dbReference type="Pfam" id="PF13231">
    <property type="entry name" value="PMT_2"/>
    <property type="match status" value="1"/>
</dbReference>
<protein>
    <recommendedName>
        <fullName evidence="9">Glycosyltransferase RgtA/B/C/D-like domain-containing protein</fullName>
    </recommendedName>
</protein>
<keyword evidence="7 8" id="KW-0472">Membrane</keyword>
<gene>
    <name evidence="10" type="ORF">A2960_04050</name>
</gene>
<dbReference type="AlphaFoldDB" id="A0A1F6AN66"/>
<feature type="domain" description="Glycosyltransferase RgtA/B/C/D-like" evidence="9">
    <location>
        <begin position="53"/>
        <end position="209"/>
    </location>
</feature>
<evidence type="ECO:0000256" key="8">
    <source>
        <dbReference type="SAM" id="Phobius"/>
    </source>
</evidence>
<evidence type="ECO:0000256" key="4">
    <source>
        <dbReference type="ARBA" id="ARBA00022679"/>
    </source>
</evidence>
<evidence type="ECO:0000256" key="3">
    <source>
        <dbReference type="ARBA" id="ARBA00022676"/>
    </source>
</evidence>
<feature type="transmembrane region" description="Helical" evidence="8">
    <location>
        <begin position="147"/>
        <end position="162"/>
    </location>
</feature>
<comment type="subcellular location">
    <subcellularLocation>
        <location evidence="1">Cell membrane</location>
        <topology evidence="1">Multi-pass membrane protein</topology>
    </subcellularLocation>
</comment>
<feature type="transmembrane region" description="Helical" evidence="8">
    <location>
        <begin position="194"/>
        <end position="213"/>
    </location>
</feature>
<dbReference type="Proteomes" id="UP000176609">
    <property type="component" value="Unassembled WGS sequence"/>
</dbReference>
<evidence type="ECO:0000256" key="7">
    <source>
        <dbReference type="ARBA" id="ARBA00023136"/>
    </source>
</evidence>
<accession>A0A1F6AN66</accession>
<name>A0A1F6AN66_9BACT</name>